<evidence type="ECO:0008006" key="3">
    <source>
        <dbReference type="Google" id="ProtNLM"/>
    </source>
</evidence>
<dbReference type="RefSeq" id="WP_155619156.1">
    <property type="nucleotide sequence ID" value="NZ_WOAA01000045.1"/>
</dbReference>
<comment type="caution">
    <text evidence="1">The sequence shown here is derived from an EMBL/GenBank/DDBJ whole genome shotgun (WGS) entry which is preliminary data.</text>
</comment>
<sequence length="222" mass="25837">MMVVLAKFVDMELYAIAKQKRGMIIMDFKPSNYLLDHFISADLSSLTENNTILFNKERQWVGAFILNSTLRYKYEEKQRIYLMNILRRIESTFYQYNTGSVLLDDFLNHDKVSISKYLSAVVCIETSISHLYQAYMLGSKMAGEDNKLFERNDGSSIERLNKLYNVAKHYDSSISNGSLEELNTIPIWITNQGIKSNQTFLSFDELHAMMREVEYIADEIIK</sequence>
<protein>
    <recommendedName>
        <fullName evidence="3">Protein kinase domain-containing protein</fullName>
    </recommendedName>
</protein>
<reference evidence="1 2" key="1">
    <citation type="submission" date="2019-11" db="EMBL/GenBank/DDBJ databases">
        <title>Draft genome sequences of five Paenibacillus species of dairy origin.</title>
        <authorList>
            <person name="Olajide A.M."/>
            <person name="Chen S."/>
            <person name="Lapointe G."/>
        </authorList>
    </citation>
    <scope>NUCLEOTIDE SEQUENCE [LARGE SCALE GENOMIC DNA]</scope>
    <source>
        <strain evidence="1 2">3CS1</strain>
    </source>
</reference>
<dbReference type="Proteomes" id="UP000435177">
    <property type="component" value="Unassembled WGS sequence"/>
</dbReference>
<proteinExistence type="predicted"/>
<evidence type="ECO:0000313" key="2">
    <source>
        <dbReference type="Proteomes" id="UP000435177"/>
    </source>
</evidence>
<evidence type="ECO:0000313" key="1">
    <source>
        <dbReference type="EMBL" id="MUG68973.1"/>
    </source>
</evidence>
<dbReference type="EMBL" id="WOAA01000045">
    <property type="protein sequence ID" value="MUG68973.1"/>
    <property type="molecule type" value="Genomic_DNA"/>
</dbReference>
<gene>
    <name evidence="1" type="ORF">GNP94_23755</name>
</gene>
<keyword evidence="2" id="KW-1185">Reference proteome</keyword>
<accession>A0ABW9T6N6</accession>
<name>A0ABW9T6N6_9BACL</name>
<organism evidence="1 2">
    <name type="scientific">Paenibacillus campinasensis</name>
    <dbReference type="NCBI Taxonomy" id="66347"/>
    <lineage>
        <taxon>Bacteria</taxon>
        <taxon>Bacillati</taxon>
        <taxon>Bacillota</taxon>
        <taxon>Bacilli</taxon>
        <taxon>Bacillales</taxon>
        <taxon>Paenibacillaceae</taxon>
        <taxon>Paenibacillus</taxon>
    </lineage>
</organism>